<keyword evidence="1" id="KW-0472">Membrane</keyword>
<protein>
    <submittedName>
        <fullName evidence="2">Uncharacterized protein</fullName>
    </submittedName>
</protein>
<dbReference type="OrthoDB" id="288858at2157"/>
<keyword evidence="1" id="KW-0812">Transmembrane</keyword>
<accession>A0A1H8PJI6</accession>
<organism evidence="2 3">
    <name type="scientific">Halogranum amylolyticum</name>
    <dbReference type="NCBI Taxonomy" id="660520"/>
    <lineage>
        <taxon>Archaea</taxon>
        <taxon>Methanobacteriati</taxon>
        <taxon>Methanobacteriota</taxon>
        <taxon>Stenosarchaea group</taxon>
        <taxon>Halobacteria</taxon>
        <taxon>Halobacteriales</taxon>
        <taxon>Haloferacaceae</taxon>
    </lineage>
</organism>
<gene>
    <name evidence="2" type="ORF">SAMN04487948_102350</name>
</gene>
<dbReference type="EMBL" id="FODV01000002">
    <property type="protein sequence ID" value="SEO42189.1"/>
    <property type="molecule type" value="Genomic_DNA"/>
</dbReference>
<name>A0A1H8PJI6_9EURY</name>
<keyword evidence="3" id="KW-1185">Reference proteome</keyword>
<reference evidence="3" key="1">
    <citation type="submission" date="2016-10" db="EMBL/GenBank/DDBJ databases">
        <authorList>
            <person name="Varghese N."/>
            <person name="Submissions S."/>
        </authorList>
    </citation>
    <scope>NUCLEOTIDE SEQUENCE [LARGE SCALE GENOMIC DNA]</scope>
    <source>
        <strain evidence="3">CGMCC 1.10121</strain>
    </source>
</reference>
<evidence type="ECO:0000256" key="1">
    <source>
        <dbReference type="SAM" id="Phobius"/>
    </source>
</evidence>
<keyword evidence="1" id="KW-1133">Transmembrane helix</keyword>
<feature type="transmembrane region" description="Helical" evidence="1">
    <location>
        <begin position="28"/>
        <end position="50"/>
    </location>
</feature>
<proteinExistence type="predicted"/>
<dbReference type="AlphaFoldDB" id="A0A1H8PJI6"/>
<dbReference type="RefSeq" id="WP_170864708.1">
    <property type="nucleotide sequence ID" value="NZ_FODV01000002.1"/>
</dbReference>
<sequence length="52" mass="5636">MLTLWFAVLIFLQTGTVGSNVALTVVAIFAITLMWLVPLYIAVGIVPDLCAR</sequence>
<evidence type="ECO:0000313" key="2">
    <source>
        <dbReference type="EMBL" id="SEO42189.1"/>
    </source>
</evidence>
<dbReference type="Proteomes" id="UP000199126">
    <property type="component" value="Unassembled WGS sequence"/>
</dbReference>
<evidence type="ECO:0000313" key="3">
    <source>
        <dbReference type="Proteomes" id="UP000199126"/>
    </source>
</evidence>